<dbReference type="EMBL" id="JACIDH010000003">
    <property type="protein sequence ID" value="MBB3878909.1"/>
    <property type="molecule type" value="Genomic_DNA"/>
</dbReference>
<name>A0A7W6F2G0_9SPHN</name>
<accession>A0A7W6F2G0</accession>
<sequence>MRYQVRLAMAAITVMFATANPAPAHAAPSRFLVRGDTMAPPTGFVAMCQTDGTFCQAQQDAASPADAAPSGTMPAWRGRIATGLPAVTMAVANMIAIALPDILGGLSHPPAPGIAVTTHLGLPRALRSAAPSALLTTAPTEPGFGRKLRLALPDRIVPLCDVGVSGCDQAAGTGALPGTAIRAAAITLFDPRDAQPQELPELPELIVERSAPVATIAVTAPARPKPSPDAEARLLQSVNKLVNGRVVQRSDMQIYATDEKWQRSGIGSQAQGDCEDLAIEKRYQLVAQGYDPARLSFAVVFSPQTGLHTVLVARTDDGDMVLDSATPWVRRVDQTSYSWVSIQSPENGMRWQSVRT</sequence>
<dbReference type="Proteomes" id="UP000538670">
    <property type="component" value="Unassembled WGS sequence"/>
</dbReference>
<dbReference type="Gene3D" id="3.10.620.30">
    <property type="match status" value="1"/>
</dbReference>
<gene>
    <name evidence="2" type="ORF">GGR48_001328</name>
</gene>
<dbReference type="AlphaFoldDB" id="A0A7W6F2G0"/>
<dbReference type="PANTHER" id="PTHR39327">
    <property type="match status" value="1"/>
</dbReference>
<dbReference type="PANTHER" id="PTHR39327:SF1">
    <property type="entry name" value="BLR5470 PROTEIN"/>
    <property type="match status" value="1"/>
</dbReference>
<comment type="caution">
    <text evidence="2">The sequence shown here is derived from an EMBL/GenBank/DDBJ whole genome shotgun (WGS) entry which is preliminary data.</text>
</comment>
<dbReference type="InterPro" id="IPR010319">
    <property type="entry name" value="Transglutaminase-like_Cys_pept"/>
</dbReference>
<protein>
    <submittedName>
        <fullName evidence="2">Putative transglutaminase-like cysteine proteinase</fullName>
    </submittedName>
</protein>
<evidence type="ECO:0000313" key="2">
    <source>
        <dbReference type="EMBL" id="MBB3878909.1"/>
    </source>
</evidence>
<feature type="signal peptide" evidence="1">
    <location>
        <begin position="1"/>
        <end position="26"/>
    </location>
</feature>
<organism evidence="2 3">
    <name type="scientific">Sphingomonas pseudosanguinis</name>
    <dbReference type="NCBI Taxonomy" id="413712"/>
    <lineage>
        <taxon>Bacteria</taxon>
        <taxon>Pseudomonadati</taxon>
        <taxon>Pseudomonadota</taxon>
        <taxon>Alphaproteobacteria</taxon>
        <taxon>Sphingomonadales</taxon>
        <taxon>Sphingomonadaceae</taxon>
        <taxon>Sphingomonas</taxon>
    </lineage>
</organism>
<feature type="chain" id="PRO_5031060131" evidence="1">
    <location>
        <begin position="27"/>
        <end position="356"/>
    </location>
</feature>
<evidence type="ECO:0000256" key="1">
    <source>
        <dbReference type="SAM" id="SignalP"/>
    </source>
</evidence>
<proteinExistence type="predicted"/>
<dbReference type="RefSeq" id="WP_183951084.1">
    <property type="nucleotide sequence ID" value="NZ_JACIDH010000003.1"/>
</dbReference>
<keyword evidence="1" id="KW-0732">Signal</keyword>
<keyword evidence="3" id="KW-1185">Reference proteome</keyword>
<dbReference type="Pfam" id="PF06035">
    <property type="entry name" value="Peptidase_C93"/>
    <property type="match status" value="1"/>
</dbReference>
<reference evidence="2 3" key="1">
    <citation type="submission" date="2020-08" db="EMBL/GenBank/DDBJ databases">
        <title>Genomic Encyclopedia of Type Strains, Phase IV (KMG-IV): sequencing the most valuable type-strain genomes for metagenomic binning, comparative biology and taxonomic classification.</title>
        <authorList>
            <person name="Goeker M."/>
        </authorList>
    </citation>
    <scope>NUCLEOTIDE SEQUENCE [LARGE SCALE GENOMIC DNA]</scope>
    <source>
        <strain evidence="2 3">DSM 19512</strain>
    </source>
</reference>
<evidence type="ECO:0000313" key="3">
    <source>
        <dbReference type="Proteomes" id="UP000538670"/>
    </source>
</evidence>